<organism evidence="2 3">
    <name type="scientific">Babesia divergens</name>
    <dbReference type="NCBI Taxonomy" id="32595"/>
    <lineage>
        <taxon>Eukaryota</taxon>
        <taxon>Sar</taxon>
        <taxon>Alveolata</taxon>
        <taxon>Apicomplexa</taxon>
        <taxon>Aconoidasida</taxon>
        <taxon>Piroplasmida</taxon>
        <taxon>Babesiidae</taxon>
        <taxon>Babesia</taxon>
    </lineage>
</organism>
<reference evidence="2" key="1">
    <citation type="journal article" date="2014" name="Nucleic Acids Res.">
        <title>The evolutionary dynamics of variant antigen genes in Babesia reveal a history of genomic innovation underlying host-parasite interaction.</title>
        <authorList>
            <person name="Jackson A.P."/>
            <person name="Otto T.D."/>
            <person name="Darby A."/>
            <person name="Ramaprasad A."/>
            <person name="Xia D."/>
            <person name="Echaide I.E."/>
            <person name="Farber M."/>
            <person name="Gahlot S."/>
            <person name="Gamble J."/>
            <person name="Gupta D."/>
            <person name="Gupta Y."/>
            <person name="Jackson L."/>
            <person name="Malandrin L."/>
            <person name="Malas T.B."/>
            <person name="Moussa E."/>
            <person name="Nair M."/>
            <person name="Reid A.J."/>
            <person name="Sanders M."/>
            <person name="Sharma J."/>
            <person name="Tracey A."/>
            <person name="Quail M.A."/>
            <person name="Weir W."/>
            <person name="Wastling J.M."/>
            <person name="Hall N."/>
            <person name="Willadsen P."/>
            <person name="Lingelbach K."/>
            <person name="Shiels B."/>
            <person name="Tait A."/>
            <person name="Berriman M."/>
            <person name="Allred D.R."/>
            <person name="Pain A."/>
        </authorList>
    </citation>
    <scope>NUCLEOTIDE SEQUENCE</scope>
    <source>
        <strain evidence="2">1802A</strain>
    </source>
</reference>
<evidence type="ECO:0000313" key="2">
    <source>
        <dbReference type="EMBL" id="KAK1936270.1"/>
    </source>
</evidence>
<comment type="caution">
    <text evidence="2">The sequence shown here is derived from an EMBL/GenBank/DDBJ whole genome shotgun (WGS) entry which is preliminary data.</text>
</comment>
<evidence type="ECO:0000313" key="3">
    <source>
        <dbReference type="Proteomes" id="UP001195914"/>
    </source>
</evidence>
<dbReference type="AlphaFoldDB" id="A0AAD9GDD1"/>
<protein>
    <submittedName>
        <fullName evidence="2">Uncharacterized protein</fullName>
    </submittedName>
</protein>
<dbReference type="Proteomes" id="UP001195914">
    <property type="component" value="Unassembled WGS sequence"/>
</dbReference>
<evidence type="ECO:0000256" key="1">
    <source>
        <dbReference type="SAM" id="MobiDB-lite"/>
    </source>
</evidence>
<proteinExistence type="predicted"/>
<keyword evidence="3" id="KW-1185">Reference proteome</keyword>
<feature type="compositionally biased region" description="Polar residues" evidence="1">
    <location>
        <begin position="661"/>
        <end position="678"/>
    </location>
</feature>
<accession>A0AAD9GDD1</accession>
<dbReference type="EMBL" id="JAHBMH010000044">
    <property type="protein sequence ID" value="KAK1936270.1"/>
    <property type="molecule type" value="Genomic_DNA"/>
</dbReference>
<gene>
    <name evidence="2" type="ORF">X943_002458</name>
</gene>
<name>A0AAD9GDD1_BABDI</name>
<sequence>MTDNATDGVHISEEIEFPINASPDDEWRDFPEPASVNETPVKKTQYKRRPVADRLQRAQMFNFSTNTSRTYRDIEVMQRIYSICDNMMIQDADSIYSLFLRRLKTRVKLERDAAKLEMLAAVLYYLDQRTANRSINIRDVLSRIKTQSRSIAIKHFAKLASKVCDELDITHLPSISNSNVIRNMMDELIIILSTGGKDDTTMPQECHEATDIIETLNRILAVDDIAEPNVEALTPDIPQSNSGDDGISPKSTVNDMECDMESPRADCRNASDERKSRYRIMSNWTEYHAFLANSLKENYDDICKYSLCLVKWANNCGYRAKSDFLDAHARSLFHCRKTFIAAVLYMVMTMVGIHPHQSLIIKLLGVVRSSFYRTCDMLFTLIGRYLKNKYQVLVNSKRLLMCFLRNILNGVDDAAIKVQEKNDAFDIRKSYPSSLGSDNYVLWKDSLAHSTQQTSDAIQETRYLHNYMGLCKPFDDRLWNGAQDMHNCRNTLRNVNAGEQIGENDSDLDVNLCTPTENHVNPGIVHSVPLSSPDTDSHLHSELVLQHKYLHNLLITLGEALGILKKQKKGAFDCQPMNDATVFKLLTYCLDALNDDTLAANDKFSLHWEPSGSRYAVIWKHKKQRKRKTFKYSYYGSQGGYILADTFSKAMFAASKDENYVDSNQPGGTKTSPENDSTYDPADDGI</sequence>
<feature type="region of interest" description="Disordered" evidence="1">
    <location>
        <begin position="659"/>
        <end position="686"/>
    </location>
</feature>
<reference evidence="2" key="2">
    <citation type="submission" date="2021-05" db="EMBL/GenBank/DDBJ databases">
        <authorList>
            <person name="Pain A."/>
        </authorList>
    </citation>
    <scope>NUCLEOTIDE SEQUENCE</scope>
    <source>
        <strain evidence="2">1802A</strain>
    </source>
</reference>